<evidence type="ECO:0000313" key="3">
    <source>
        <dbReference type="Proteomes" id="UP001082703"/>
    </source>
</evidence>
<dbReference type="GO" id="GO:0016301">
    <property type="term" value="F:kinase activity"/>
    <property type="evidence" value="ECO:0007669"/>
    <property type="project" value="UniProtKB-KW"/>
</dbReference>
<feature type="domain" description="Fatty acid kinase subunit A-like middle" evidence="1">
    <location>
        <begin position="13"/>
        <end position="89"/>
    </location>
</feature>
<sequence length="93" mass="10757">MESEECEITEKIEFVFDTQMLVEGENIPVDAIREHLEHAPSGDSLLVVGDEELVRIHFHTNEPWEVMKYLSQFGTIYDVVIENMQKQSEAFGK</sequence>
<dbReference type="RefSeq" id="WP_268057310.1">
    <property type="nucleotide sequence ID" value="NZ_JAPOHA010000003.1"/>
</dbReference>
<name>A0ABT4BQZ4_9FIRM</name>
<evidence type="ECO:0000313" key="2">
    <source>
        <dbReference type="EMBL" id="MCY1713304.1"/>
    </source>
</evidence>
<protein>
    <submittedName>
        <fullName evidence="2">Kinase to dihydroxyacetone kinase</fullName>
    </submittedName>
</protein>
<dbReference type="InterPro" id="IPR048394">
    <property type="entry name" value="FakA-like_M"/>
</dbReference>
<dbReference type="PANTHER" id="PTHR33434">
    <property type="entry name" value="DEGV DOMAIN-CONTAINING PROTEIN DR_1986-RELATED"/>
    <property type="match status" value="1"/>
</dbReference>
<dbReference type="Pfam" id="PF21645">
    <property type="entry name" value="FakA-like_M"/>
    <property type="match status" value="1"/>
</dbReference>
<proteinExistence type="predicted"/>
<organism evidence="2 3">
    <name type="scientific">Caproiciproducens galactitolivorans</name>
    <dbReference type="NCBI Taxonomy" id="642589"/>
    <lineage>
        <taxon>Bacteria</taxon>
        <taxon>Bacillati</taxon>
        <taxon>Bacillota</taxon>
        <taxon>Clostridia</taxon>
        <taxon>Eubacteriales</taxon>
        <taxon>Acutalibacteraceae</taxon>
        <taxon>Caproiciproducens</taxon>
    </lineage>
</organism>
<gene>
    <name evidence="2" type="ORF">OUY18_03405</name>
</gene>
<keyword evidence="3" id="KW-1185">Reference proteome</keyword>
<accession>A0ABT4BQZ4</accession>
<keyword evidence="2" id="KW-0418">Kinase</keyword>
<dbReference type="InterPro" id="IPR050270">
    <property type="entry name" value="DegV_domain_contain"/>
</dbReference>
<evidence type="ECO:0000259" key="1">
    <source>
        <dbReference type="Pfam" id="PF21645"/>
    </source>
</evidence>
<reference evidence="2 3" key="1">
    <citation type="submission" date="2022-11" db="EMBL/GenBank/DDBJ databases">
        <authorList>
            <person name="Caiyu Z."/>
        </authorList>
    </citation>
    <scope>NUCLEOTIDE SEQUENCE [LARGE SCALE GENOMIC DNA]</scope>
    <source>
        <strain evidence="2 3">YR-4</strain>
    </source>
</reference>
<comment type="caution">
    <text evidence="2">The sequence shown here is derived from an EMBL/GenBank/DDBJ whole genome shotgun (WGS) entry which is preliminary data.</text>
</comment>
<dbReference type="Proteomes" id="UP001082703">
    <property type="component" value="Unassembled WGS sequence"/>
</dbReference>
<keyword evidence="2" id="KW-0808">Transferase</keyword>
<dbReference type="PANTHER" id="PTHR33434:SF4">
    <property type="entry name" value="PHOSPHATASE PROTEIN"/>
    <property type="match status" value="1"/>
</dbReference>
<dbReference type="EMBL" id="JAPOHA010000003">
    <property type="protein sequence ID" value="MCY1713304.1"/>
    <property type="molecule type" value="Genomic_DNA"/>
</dbReference>